<keyword evidence="2" id="KW-0489">Methyltransferase</keyword>
<reference evidence="2 3" key="1">
    <citation type="submission" date="2021-05" db="EMBL/GenBank/DDBJ databases">
        <title>Ornithinibacillus massiliensis sp. nov.</title>
        <authorList>
            <person name="Iwaza R."/>
            <person name="Lagier J.-C."/>
            <person name="Raoult D."/>
        </authorList>
    </citation>
    <scope>NUCLEOTIDE SEQUENCE [LARGE SCALE GENOMIC DNA]</scope>
    <source>
        <strain evidence="2 3">Marseille-P3601</strain>
    </source>
</reference>
<dbReference type="InterPro" id="IPR013216">
    <property type="entry name" value="Methyltransf_11"/>
</dbReference>
<evidence type="ECO:0000313" key="3">
    <source>
        <dbReference type="Proteomes" id="UP000681870"/>
    </source>
</evidence>
<proteinExistence type="predicted"/>
<evidence type="ECO:0000259" key="1">
    <source>
        <dbReference type="Pfam" id="PF08241"/>
    </source>
</evidence>
<dbReference type="CDD" id="cd02440">
    <property type="entry name" value="AdoMet_MTases"/>
    <property type="match status" value="1"/>
</dbReference>
<dbReference type="Proteomes" id="UP000681870">
    <property type="component" value="Unassembled WGS sequence"/>
</dbReference>
<sequence length="195" mass="22924">MSKHEKKSLNDIHEYWKHKSEPETYIKPKKRSEFLGKYVKKYAKSPDSILEIGCNVGRNLNYLYQEGYHKLTGIEISDEAVKLLKKTYPAMAKQAEIICSPIEEIIQTIPESNYHLAFTMAVLEHIHPDSEWVFEEIARVTGQYLITIEAEEAENWRLFPRNYRKVFEKYGLKQIEESNCKDAGLELYTLRIFSK</sequence>
<accession>A0ABS5MFV4</accession>
<feature type="domain" description="Methyltransferase type 11" evidence="1">
    <location>
        <begin position="50"/>
        <end position="141"/>
    </location>
</feature>
<protein>
    <submittedName>
        <fullName evidence="2">Class I SAM-dependent methyltransferase</fullName>
    </submittedName>
</protein>
<dbReference type="GO" id="GO:0032259">
    <property type="term" value="P:methylation"/>
    <property type="evidence" value="ECO:0007669"/>
    <property type="project" value="UniProtKB-KW"/>
</dbReference>
<evidence type="ECO:0000313" key="2">
    <source>
        <dbReference type="EMBL" id="MBS3681220.1"/>
    </source>
</evidence>
<dbReference type="InterPro" id="IPR029063">
    <property type="entry name" value="SAM-dependent_MTases_sf"/>
</dbReference>
<dbReference type="Gene3D" id="3.40.50.150">
    <property type="entry name" value="Vaccinia Virus protein VP39"/>
    <property type="match status" value="1"/>
</dbReference>
<gene>
    <name evidence="2" type="ORF">KGF86_13510</name>
</gene>
<name>A0ABS5MFV4_9BACI</name>
<keyword evidence="2" id="KW-0808">Transferase</keyword>
<comment type="caution">
    <text evidence="2">The sequence shown here is derived from an EMBL/GenBank/DDBJ whole genome shotgun (WGS) entry which is preliminary data.</text>
</comment>
<dbReference type="RefSeq" id="WP_211742192.1">
    <property type="nucleotide sequence ID" value="NZ_JAGXBY010000004.1"/>
</dbReference>
<keyword evidence="3" id="KW-1185">Reference proteome</keyword>
<dbReference type="Pfam" id="PF08241">
    <property type="entry name" value="Methyltransf_11"/>
    <property type="match status" value="1"/>
</dbReference>
<dbReference type="EMBL" id="JAGXBY010000004">
    <property type="protein sequence ID" value="MBS3681220.1"/>
    <property type="molecule type" value="Genomic_DNA"/>
</dbReference>
<dbReference type="GO" id="GO:0008168">
    <property type="term" value="F:methyltransferase activity"/>
    <property type="evidence" value="ECO:0007669"/>
    <property type="project" value="UniProtKB-KW"/>
</dbReference>
<dbReference type="SUPFAM" id="SSF53335">
    <property type="entry name" value="S-adenosyl-L-methionine-dependent methyltransferases"/>
    <property type="match status" value="1"/>
</dbReference>
<organism evidence="2 3">
    <name type="scientific">Ornithinibacillus massiliensis</name>
    <dbReference type="NCBI Taxonomy" id="1944633"/>
    <lineage>
        <taxon>Bacteria</taxon>
        <taxon>Bacillati</taxon>
        <taxon>Bacillota</taxon>
        <taxon>Bacilli</taxon>
        <taxon>Bacillales</taxon>
        <taxon>Bacillaceae</taxon>
        <taxon>Ornithinibacillus</taxon>
    </lineage>
</organism>